<feature type="region of interest" description="Disordered" evidence="1">
    <location>
        <begin position="194"/>
        <end position="348"/>
    </location>
</feature>
<dbReference type="AlphaFoldDB" id="B2AXS6"/>
<dbReference type="STRING" id="515849.B2AXS6"/>
<organism evidence="3">
    <name type="scientific">Podospora anserina (strain S / ATCC MYA-4624 / DSM 980 / FGSC 10383)</name>
    <name type="common">Pleurage anserina</name>
    <dbReference type="NCBI Taxonomy" id="515849"/>
    <lineage>
        <taxon>Eukaryota</taxon>
        <taxon>Fungi</taxon>
        <taxon>Dikarya</taxon>
        <taxon>Ascomycota</taxon>
        <taxon>Pezizomycotina</taxon>
        <taxon>Sordariomycetes</taxon>
        <taxon>Sordariomycetidae</taxon>
        <taxon>Sordariales</taxon>
        <taxon>Podosporaceae</taxon>
        <taxon>Podospora</taxon>
        <taxon>Podospora anserina</taxon>
    </lineage>
</organism>
<dbReference type="EMBL" id="CU633900">
    <property type="protein sequence ID" value="CAP69200.1"/>
    <property type="molecule type" value="Genomic_DNA"/>
</dbReference>
<keyword evidence="5" id="KW-1185">Reference proteome</keyword>
<feature type="compositionally biased region" description="Gly residues" evidence="1">
    <location>
        <begin position="194"/>
        <end position="209"/>
    </location>
</feature>
<proteinExistence type="predicted"/>
<dbReference type="eggNOG" id="ENOG502RQZ9">
    <property type="taxonomic scope" value="Eukaryota"/>
</dbReference>
<dbReference type="SUPFAM" id="SSF50370">
    <property type="entry name" value="Ricin B-like lectins"/>
    <property type="match status" value="2"/>
</dbReference>
<feature type="compositionally biased region" description="Low complexity" evidence="1">
    <location>
        <begin position="236"/>
        <end position="304"/>
    </location>
</feature>
<dbReference type="InParanoid" id="B2AXS6"/>
<evidence type="ECO:0000313" key="3">
    <source>
        <dbReference type="EMBL" id="CAP69200.1"/>
    </source>
</evidence>
<reference evidence="5" key="3">
    <citation type="journal article" date="2014" name="Genetics">
        <title>Maintaining two mating types: Structure of the mating type locus and its role in heterokaryosis in Podospora anserina.</title>
        <authorList>
            <person name="Grognet P."/>
            <person name="Bidard F."/>
            <person name="Kuchly C."/>
            <person name="Tong L.C.H."/>
            <person name="Coppin E."/>
            <person name="Benkhali J.A."/>
            <person name="Couloux A."/>
            <person name="Wincker P."/>
            <person name="Debuchy R."/>
            <person name="Silar P."/>
        </authorList>
    </citation>
    <scope>GENOME REANNOTATION</scope>
    <source>
        <strain evidence="5">S / ATCC MYA-4624 / DSM 980 / FGSC 10383</strain>
    </source>
</reference>
<protein>
    <submittedName>
        <fullName evidence="3">Podospora anserina S mat+ genomic DNA chromosome 7, supercontig 1</fullName>
    </submittedName>
</protein>
<dbReference type="Proteomes" id="UP000001197">
    <property type="component" value="Chromosome 7"/>
</dbReference>
<reference evidence="3 5" key="1">
    <citation type="journal article" date="2008" name="Genome Biol.">
        <title>The genome sequence of the model ascomycete fungus Podospora anserina.</title>
        <authorList>
            <person name="Espagne E."/>
            <person name="Lespinet O."/>
            <person name="Malagnac F."/>
            <person name="Da Silva C."/>
            <person name="Jaillon O."/>
            <person name="Porcel B.M."/>
            <person name="Couloux A."/>
            <person name="Aury J.-M."/>
            <person name="Segurens B."/>
            <person name="Poulain J."/>
            <person name="Anthouard V."/>
            <person name="Grossetete S."/>
            <person name="Khalili H."/>
            <person name="Coppin E."/>
            <person name="Dequard-Chablat M."/>
            <person name="Picard M."/>
            <person name="Contamine V."/>
            <person name="Arnaise S."/>
            <person name="Bourdais A."/>
            <person name="Berteaux-Lecellier V."/>
            <person name="Gautheret D."/>
            <person name="de Vries R.P."/>
            <person name="Battaglia E."/>
            <person name="Coutinho P.M."/>
            <person name="Danchin E.G.J."/>
            <person name="Henrissat B."/>
            <person name="El Khoury R."/>
            <person name="Sainsard-Chanet A."/>
            <person name="Boivin A."/>
            <person name="Pinan-Lucarre B."/>
            <person name="Sellem C.H."/>
            <person name="Debuchy R."/>
            <person name="Wincker P."/>
            <person name="Weissenbach J."/>
            <person name="Silar P."/>
        </authorList>
    </citation>
    <scope>NUCLEOTIDE SEQUENCE [LARGE SCALE GENOMIC DNA]</scope>
    <source>
        <strain evidence="5">S / ATCC MYA-4624 / DSM 980 / FGSC 10383</strain>
        <strain evidence="3">S mat+</strain>
    </source>
</reference>
<evidence type="ECO:0000256" key="1">
    <source>
        <dbReference type="SAM" id="MobiDB-lite"/>
    </source>
</evidence>
<evidence type="ECO:0000313" key="4">
    <source>
        <dbReference type="EMBL" id="CDP32681.1"/>
    </source>
</evidence>
<dbReference type="CDD" id="cd00161">
    <property type="entry name" value="beta-trefoil_Ricin-like"/>
    <property type="match status" value="1"/>
</dbReference>
<dbReference type="OrthoDB" id="5383818at2759"/>
<dbReference type="EMBL" id="FO904942">
    <property type="protein sequence ID" value="CDP32681.1"/>
    <property type="molecule type" value="Genomic_DNA"/>
</dbReference>
<dbReference type="VEuPathDB" id="FungiDB:PODANS_7_11560"/>
<feature type="compositionally biased region" description="Gly residues" evidence="1">
    <location>
        <begin position="226"/>
        <end position="235"/>
    </location>
</feature>
<feature type="signal peptide" evidence="2">
    <location>
        <begin position="1"/>
        <end position="17"/>
    </location>
</feature>
<dbReference type="GeneID" id="6192144"/>
<evidence type="ECO:0000313" key="5">
    <source>
        <dbReference type="Proteomes" id="UP000001197"/>
    </source>
</evidence>
<reference evidence="3" key="2">
    <citation type="submission" date="2008-07" db="EMBL/GenBank/DDBJ databases">
        <authorList>
            <person name="Genoscope - CEA"/>
        </authorList>
    </citation>
    <scope>NUCLEOTIDE SEQUENCE</scope>
    <source>
        <strain evidence="3">S mat+</strain>
    </source>
</reference>
<dbReference type="KEGG" id="pan:PODANSg5562"/>
<feature type="compositionally biased region" description="Low complexity" evidence="1">
    <location>
        <begin position="210"/>
        <end position="225"/>
    </location>
</feature>
<gene>
    <name evidence="3" type="ORF">PODANS_7_11560</name>
</gene>
<dbReference type="RefSeq" id="XP_001908527.1">
    <property type="nucleotide sequence ID" value="XM_001908492.1"/>
</dbReference>
<accession>B2AXS6</accession>
<dbReference type="InterPro" id="IPR035992">
    <property type="entry name" value="Ricin_B-like_lectins"/>
</dbReference>
<sequence length="495" mass="50243">MVSSLTSLLAWAAVVGASPLVRHRAVDSLNEEATAEAHQRDNGATRAFSNVEIRTSDGKCLFVDELSGDFRANLTPVQIADCGSTDGQGWDVITAGAHIRGDGVALIVSSLTNACLNFDSRRQAGNQLLLFSCGGRADGGGDVTDSQLFDFDGGAGPLSLSPQNEGGNFCATARGNTLDIANCQNGDASQTFTIGGGAPASGNNGGNGGNNDDNNGGNNGGDENAGNGGNGGNGSSGNPSGTSTSSCTKSTRTVTVTPTTAPSAAPAQSTTTAPGAGNGNNNDGNNNGGNNDNNGGNNNNDNGNNNGGGSIPSVNPTEPVPVSRAGGTLQPTAAAQSHQRDEGATRAFSDVTIRAPNNKCLFIDPTAGDFRQNLIPVSLVDCTGSPNEKFDVITAGKHNNNRELAALIVSTLTQGCISVDLRRQPGDTVTLFSCGGRADGEGETDGAQLFPFLGQTSFALAPQNERNQTCVVPGNERLETGPCATDGSELFSIFE</sequence>
<reference evidence="4" key="4">
    <citation type="submission" date="2014-09" db="EMBL/GenBank/DDBJ databases">
        <title>Maintaining two mating types: Structure of the mating type locus and its role in heterokaryosis in Podospora anserina.</title>
        <authorList>
            <person name="Grognet P."/>
            <person name="Bidard F."/>
            <person name="Kuchly C."/>
            <person name="Chan Ho Tong L."/>
            <person name="Coppin E."/>
            <person name="Ait Benkhali J."/>
            <person name="Couloux A."/>
            <person name="Wincker P."/>
            <person name="Debuchy R."/>
            <person name="Silar P."/>
        </authorList>
    </citation>
    <scope>NUCLEOTIDE SEQUENCE</scope>
</reference>
<dbReference type="HOGENOM" id="CLU_023261_0_0_1"/>
<dbReference type="PROSITE" id="PS50231">
    <property type="entry name" value="RICIN_B_LECTIN"/>
    <property type="match status" value="1"/>
</dbReference>
<keyword evidence="2" id="KW-0732">Signal</keyword>
<feature type="chain" id="PRO_5007639062" evidence="2">
    <location>
        <begin position="18"/>
        <end position="495"/>
    </location>
</feature>
<name>B2AXS6_PODAN</name>
<dbReference type="Gene3D" id="2.80.10.50">
    <property type="match status" value="2"/>
</dbReference>
<evidence type="ECO:0000256" key="2">
    <source>
        <dbReference type="SAM" id="SignalP"/>
    </source>
</evidence>